<dbReference type="AlphaFoldDB" id="A8NTW7"/>
<dbReference type="VEuPathDB" id="FungiDB:CC1G_06405"/>
<organism evidence="1 2">
    <name type="scientific">Coprinopsis cinerea (strain Okayama-7 / 130 / ATCC MYA-4618 / FGSC 9003)</name>
    <name type="common">Inky cap fungus</name>
    <name type="synonym">Hormographiella aspergillata</name>
    <dbReference type="NCBI Taxonomy" id="240176"/>
    <lineage>
        <taxon>Eukaryota</taxon>
        <taxon>Fungi</taxon>
        <taxon>Dikarya</taxon>
        <taxon>Basidiomycota</taxon>
        <taxon>Agaricomycotina</taxon>
        <taxon>Agaricomycetes</taxon>
        <taxon>Agaricomycetidae</taxon>
        <taxon>Agaricales</taxon>
        <taxon>Agaricineae</taxon>
        <taxon>Psathyrellaceae</taxon>
        <taxon>Coprinopsis</taxon>
    </lineage>
</organism>
<dbReference type="Proteomes" id="UP000001861">
    <property type="component" value="Unassembled WGS sequence"/>
</dbReference>
<dbReference type="HOGENOM" id="CLU_032165_0_0_1"/>
<dbReference type="KEGG" id="cci:CC1G_06405"/>
<sequence>MHLVWENLIPNLVLLWTGKFKGLDEGQGGYELGPTVWEAIGAATVKAGDTIPSAYGPRVPNLSTDSSAYVSAEMWSFWTLYIAPVVLRRRFRQQRYYDHFVRLVRLLHLCLQFDITEKEIDTIEEGFNDWVSDYERLYYQGDPARLPICPVTIHALLHIAESIRVMGPVWCYWAFPMERYCGKLQPAIRSRRFPYASLDRFAVEDAQLTQIKMVHGVAEELSLEPETNPQSGFTHAAYQSCILLPPSRARAPPDNQLSVIASALVTRAMQNGLSNHRRLPISKVKQLLKGARISEWGKVKRVDSDEGDTMCSSTLGRRGQDRRDATFVRYQIFVDIYAHHRNKAPKYKLTTFYGQIEHLYAITFDDSAARRTLKLENDTVILAAIRPCVLDEIAPPKDLDIHYYSKMGALDIVDVKAVQVLIGRLPAGSDGMAIIDRSGSLARAIAVDDGNDGDDSD</sequence>
<dbReference type="PANTHER" id="PTHR46579:SF1">
    <property type="entry name" value="F5_8 TYPE C DOMAIN-CONTAINING PROTEIN"/>
    <property type="match status" value="1"/>
</dbReference>
<name>A8NTW7_COPC7</name>
<keyword evidence="2" id="KW-1185">Reference proteome</keyword>
<reference evidence="1 2" key="1">
    <citation type="journal article" date="2010" name="Proc. Natl. Acad. Sci. U.S.A.">
        <title>Insights into evolution of multicellular fungi from the assembled chromosomes of the mushroom Coprinopsis cinerea (Coprinus cinereus).</title>
        <authorList>
            <person name="Stajich J.E."/>
            <person name="Wilke S.K."/>
            <person name="Ahren D."/>
            <person name="Au C.H."/>
            <person name="Birren B.W."/>
            <person name="Borodovsky M."/>
            <person name="Burns C."/>
            <person name="Canback B."/>
            <person name="Casselton L.A."/>
            <person name="Cheng C.K."/>
            <person name="Deng J."/>
            <person name="Dietrich F.S."/>
            <person name="Fargo D.C."/>
            <person name="Farman M.L."/>
            <person name="Gathman A.C."/>
            <person name="Goldberg J."/>
            <person name="Guigo R."/>
            <person name="Hoegger P.J."/>
            <person name="Hooker J.B."/>
            <person name="Huggins A."/>
            <person name="James T.Y."/>
            <person name="Kamada T."/>
            <person name="Kilaru S."/>
            <person name="Kodira C."/>
            <person name="Kues U."/>
            <person name="Kupfer D."/>
            <person name="Kwan H.S."/>
            <person name="Lomsadze A."/>
            <person name="Li W."/>
            <person name="Lilly W.W."/>
            <person name="Ma L.J."/>
            <person name="Mackey A.J."/>
            <person name="Manning G."/>
            <person name="Martin F."/>
            <person name="Muraguchi H."/>
            <person name="Natvig D.O."/>
            <person name="Palmerini H."/>
            <person name="Ramesh M.A."/>
            <person name="Rehmeyer C.J."/>
            <person name="Roe B.A."/>
            <person name="Shenoy N."/>
            <person name="Stanke M."/>
            <person name="Ter-Hovhannisyan V."/>
            <person name="Tunlid A."/>
            <person name="Velagapudi R."/>
            <person name="Vision T.J."/>
            <person name="Zeng Q."/>
            <person name="Zolan M.E."/>
            <person name="Pukkila P.J."/>
        </authorList>
    </citation>
    <scope>NUCLEOTIDE SEQUENCE [LARGE SCALE GENOMIC DNA]</scope>
    <source>
        <strain evidence="2">Okayama-7 / 130 / ATCC MYA-4618 / FGSC 9003</strain>
    </source>
</reference>
<proteinExistence type="predicted"/>
<dbReference type="EMBL" id="AACS02000004">
    <property type="protein sequence ID" value="EAU85504.2"/>
    <property type="molecule type" value="Genomic_DNA"/>
</dbReference>
<dbReference type="OrthoDB" id="6613063at2759"/>
<dbReference type="PANTHER" id="PTHR46579">
    <property type="entry name" value="F5/8 TYPE C DOMAIN-CONTAINING PROTEIN-RELATED"/>
    <property type="match status" value="1"/>
</dbReference>
<dbReference type="OMA" id="HEDEAYV"/>
<accession>A8NTW7</accession>
<comment type="caution">
    <text evidence="1">The sequence shown here is derived from an EMBL/GenBank/DDBJ whole genome shotgun (WGS) entry which is preliminary data.</text>
</comment>
<protein>
    <submittedName>
        <fullName evidence="1">Uncharacterized protein</fullName>
    </submittedName>
</protein>
<evidence type="ECO:0000313" key="1">
    <source>
        <dbReference type="EMBL" id="EAU85504.2"/>
    </source>
</evidence>
<dbReference type="GeneID" id="6012863"/>
<dbReference type="RefSeq" id="XP_001836320.2">
    <property type="nucleotide sequence ID" value="XM_001836268.2"/>
</dbReference>
<gene>
    <name evidence="1" type="ORF">CC1G_06405</name>
</gene>
<dbReference type="InParanoid" id="A8NTW7"/>
<evidence type="ECO:0000313" key="2">
    <source>
        <dbReference type="Proteomes" id="UP000001861"/>
    </source>
</evidence>
<dbReference type="eggNOG" id="ENOG502SV4Z">
    <property type="taxonomic scope" value="Eukaryota"/>
</dbReference>